<accession>A0A0G0TVR3</accession>
<evidence type="ECO:0000313" key="2">
    <source>
        <dbReference type="EMBL" id="KKR42012.1"/>
    </source>
</evidence>
<evidence type="ECO:0000313" key="3">
    <source>
        <dbReference type="Proteomes" id="UP000034301"/>
    </source>
</evidence>
<reference evidence="2 3" key="1">
    <citation type="journal article" date="2015" name="Nature">
        <title>rRNA introns, odd ribosomes, and small enigmatic genomes across a large radiation of phyla.</title>
        <authorList>
            <person name="Brown C.T."/>
            <person name="Hug L.A."/>
            <person name="Thomas B.C."/>
            <person name="Sharon I."/>
            <person name="Castelle C.J."/>
            <person name="Singh A."/>
            <person name="Wilkins M.J."/>
            <person name="Williams K.H."/>
            <person name="Banfield J.F."/>
        </authorList>
    </citation>
    <scope>NUCLEOTIDE SEQUENCE [LARGE SCALE GENOMIC DNA]</scope>
</reference>
<dbReference type="Gene3D" id="3.40.50.300">
    <property type="entry name" value="P-loop containing nucleotide triphosphate hydrolases"/>
    <property type="match status" value="1"/>
</dbReference>
<dbReference type="AlphaFoldDB" id="A0A0G0TVR3"/>
<protein>
    <recommendedName>
        <fullName evidence="1">Putative endonuclease Z1 domain-containing protein</fullName>
    </recommendedName>
</protein>
<dbReference type="InterPro" id="IPR018310">
    <property type="entry name" value="Put_endonuclease_Z1-dom"/>
</dbReference>
<dbReference type="Pfam" id="PF10593">
    <property type="entry name" value="Z1"/>
    <property type="match status" value="1"/>
</dbReference>
<dbReference type="InterPro" id="IPR027417">
    <property type="entry name" value="P-loop_NTPase"/>
</dbReference>
<evidence type="ECO:0000259" key="1">
    <source>
        <dbReference type="Pfam" id="PF10593"/>
    </source>
</evidence>
<feature type="domain" description="Putative endonuclease Z1" evidence="1">
    <location>
        <begin position="298"/>
        <end position="513"/>
    </location>
</feature>
<sequence>MEKGYFYNTLTNNRKDDDSLKSCIEETVVKLIDSDTNLKKPGILLGKVQSGKTRAFLGVMALAFDNDYDITIILTKGTKPLTEQTLKRLHEDFQVFEEDSKVQIHDIMLFPKNMVPYELSQKLIIVAKKETNNLRHVLSTLTTTYPDLKNKKILIIDDEADFASISFHKEKESGSIEQGKIAQQIDDIRNTVKRSDLLQVTATPYSLYLQSDDSEDSESLFLPKRPAFTVLVPIHKDYVGGDYYFIESEEEGTTAFHVYKEVPIEELEILKVRKTLKRADRRSFKIEEVFTSPSTRTIRNSIMNFIVGGSIRRIQQENKGEKQENYSFLIHTEQSRNSHNWQEEVVNKLNEELVRIAKEDQALFNVLVEEAYNDLKPSVELSGLQLPIFSVVLHEVSDVLTKGMLVVEKVNSDKDVKALLDSKGQLRLRTPLNIFIGGQILDRGITIKNMIGFYYGRNPKKFQQDTVLQHCRMYGARSKEDLAVTRLYTTRSIYEVMKRIHEFDNALREAFLNGSHNNGIYFIRKDTSDKLVPCSPNKIMLSSITTLKPHKRLLPIGFQTGYKSNIKKDIEDLDKEILGLQAESTSDYFLISVEQSLSILDKIKKTFISEQNGYEWDVKAFKASIEHLSKNSASISQNGKVGVVVRTDSNLSRCKSDGRFTDDAGSGTGEVALTIAKRIADDIPVLMLIRVNGKEEQGWMGSPFWWPVILTPKNMHTAIFASETLDNK</sequence>
<proteinExistence type="predicted"/>
<comment type="caution">
    <text evidence="2">The sequence shown here is derived from an EMBL/GenBank/DDBJ whole genome shotgun (WGS) entry which is preliminary data.</text>
</comment>
<dbReference type="SUPFAM" id="SSF52540">
    <property type="entry name" value="P-loop containing nucleoside triphosphate hydrolases"/>
    <property type="match status" value="1"/>
</dbReference>
<dbReference type="Proteomes" id="UP000034301">
    <property type="component" value="Unassembled WGS sequence"/>
</dbReference>
<organism evidence="2 3">
    <name type="scientific">Candidatus Nomurabacteria bacterium GW2011_GWF2_40_12</name>
    <dbReference type="NCBI Taxonomy" id="1618776"/>
    <lineage>
        <taxon>Bacteria</taxon>
        <taxon>Candidatus Nomuraibacteriota</taxon>
    </lineage>
</organism>
<gene>
    <name evidence="2" type="ORF">UT78_C0018G0014</name>
</gene>
<name>A0A0G0TVR3_9BACT</name>
<dbReference type="EMBL" id="LBYC01000018">
    <property type="protein sequence ID" value="KKR42012.1"/>
    <property type="molecule type" value="Genomic_DNA"/>
</dbReference>
<dbReference type="PATRIC" id="fig|1618776.3.peg.680"/>